<reference evidence="12" key="1">
    <citation type="submission" date="2007-04" db="EMBL/GenBank/DDBJ databases">
        <title>Annotation of Pediculus humanus corporis strain USDA.</title>
        <authorList>
            <person name="Kirkness E."/>
            <person name="Hannick L."/>
            <person name="Hass B."/>
            <person name="Bruggner R."/>
            <person name="Lawson D."/>
            <person name="Bidwell S."/>
            <person name="Joardar V."/>
            <person name="Caler E."/>
            <person name="Walenz B."/>
            <person name="Inman J."/>
            <person name="Schobel S."/>
            <person name="Galinsky K."/>
            <person name="Amedeo P."/>
            <person name="Strausberg R."/>
        </authorList>
    </citation>
    <scope>NUCLEOTIDE SEQUENCE</scope>
    <source>
        <strain evidence="12">USDA</strain>
    </source>
</reference>
<dbReference type="CDD" id="cd01314">
    <property type="entry name" value="D-HYD"/>
    <property type="match status" value="1"/>
</dbReference>
<dbReference type="InParanoid" id="E0VYE9"/>
<feature type="region of interest" description="Disordered" evidence="10">
    <location>
        <begin position="530"/>
        <end position="582"/>
    </location>
</feature>
<evidence type="ECO:0000256" key="5">
    <source>
        <dbReference type="ARBA" id="ARBA00022801"/>
    </source>
</evidence>
<dbReference type="InterPro" id="IPR006680">
    <property type="entry name" value="Amidohydro-rel"/>
</dbReference>
<dbReference type="InterPro" id="IPR032466">
    <property type="entry name" value="Metal_Hydrolase"/>
</dbReference>
<dbReference type="InterPro" id="IPR050378">
    <property type="entry name" value="Metallo-dep_Hydrolases_sf"/>
</dbReference>
<evidence type="ECO:0000256" key="7">
    <source>
        <dbReference type="ARBA" id="ARBA00036696"/>
    </source>
</evidence>
<comment type="cofactor">
    <cofactor evidence="1">
        <name>Zn(2+)</name>
        <dbReference type="ChEBI" id="CHEBI:29105"/>
    </cofactor>
</comment>
<gene>
    <name evidence="13" type="primary">8233127</name>
    <name evidence="12" type="ORF">Phum_PHUM513380</name>
</gene>
<dbReference type="STRING" id="121224.E0VYE9"/>
<dbReference type="FunCoup" id="E0VYE9">
    <property type="interactions" value="329"/>
</dbReference>
<evidence type="ECO:0000256" key="8">
    <source>
        <dbReference type="ARBA" id="ARBA00039113"/>
    </source>
</evidence>
<protein>
    <recommendedName>
        <fullName evidence="8">dihydropyrimidinase</fullName>
        <ecNumber evidence="8">3.5.2.2</ecNumber>
    </recommendedName>
</protein>
<dbReference type="VEuPathDB" id="VectorBase:PHUM513380"/>
<comment type="subunit">
    <text evidence="3">Homotetramer.</text>
</comment>
<evidence type="ECO:0000313" key="13">
    <source>
        <dbReference type="EnsemblMetazoa" id="PHUM513380-PA"/>
    </source>
</evidence>
<dbReference type="InterPro" id="IPR011778">
    <property type="entry name" value="Hydantoinase/dihydroPyrase"/>
</dbReference>
<dbReference type="InterPro" id="IPR011059">
    <property type="entry name" value="Metal-dep_hydrolase_composite"/>
</dbReference>
<dbReference type="GO" id="GO:0006208">
    <property type="term" value="P:pyrimidine nucleobase catabolic process"/>
    <property type="evidence" value="ECO:0007669"/>
    <property type="project" value="TreeGrafter"/>
</dbReference>
<comment type="PTM">
    <text evidence="9">Carbamylation allows a single lysine to coordinate two divalent metal cations.</text>
</comment>
<dbReference type="eggNOG" id="KOG2584">
    <property type="taxonomic scope" value="Eukaryota"/>
</dbReference>
<dbReference type="OrthoDB" id="10258955at2759"/>
<dbReference type="SUPFAM" id="SSF51338">
    <property type="entry name" value="Composite domain of metallo-dependent hydrolases"/>
    <property type="match status" value="2"/>
</dbReference>
<dbReference type="GO" id="GO:0005829">
    <property type="term" value="C:cytosol"/>
    <property type="evidence" value="ECO:0007669"/>
    <property type="project" value="TreeGrafter"/>
</dbReference>
<accession>E0VYE9</accession>
<comment type="catalytic activity">
    <reaction evidence="7">
        <text>5,6-dihydrouracil + H2O = 3-(carbamoylamino)propanoate + H(+)</text>
        <dbReference type="Rhea" id="RHEA:16121"/>
        <dbReference type="ChEBI" id="CHEBI:11892"/>
        <dbReference type="ChEBI" id="CHEBI:15377"/>
        <dbReference type="ChEBI" id="CHEBI:15378"/>
        <dbReference type="ChEBI" id="CHEBI:15901"/>
        <dbReference type="EC" id="3.5.2.2"/>
    </reaction>
</comment>
<keyword evidence="6" id="KW-0862">Zinc</keyword>
<reference evidence="13" key="3">
    <citation type="submission" date="2020-05" db="UniProtKB">
        <authorList>
            <consortium name="EnsemblMetazoa"/>
        </authorList>
    </citation>
    <scope>IDENTIFICATION</scope>
    <source>
        <strain evidence="13">USDA</strain>
    </source>
</reference>
<dbReference type="AlphaFoldDB" id="E0VYE9"/>
<dbReference type="FunFam" id="3.20.20.140:FF:000001">
    <property type="entry name" value="Dihydropyrimidinase like 3"/>
    <property type="match status" value="1"/>
</dbReference>
<evidence type="ECO:0000256" key="1">
    <source>
        <dbReference type="ARBA" id="ARBA00001947"/>
    </source>
</evidence>
<name>E0VYE9_PEDHC</name>
<dbReference type="Gene3D" id="2.30.40.10">
    <property type="entry name" value="Urease, subunit C, domain 1"/>
    <property type="match status" value="1"/>
</dbReference>
<dbReference type="Proteomes" id="UP000009046">
    <property type="component" value="Unassembled WGS sequence"/>
</dbReference>
<dbReference type="HOGENOM" id="CLU_015572_2_2_1"/>
<dbReference type="Gene3D" id="3.20.20.140">
    <property type="entry name" value="Metal-dependent hydrolases"/>
    <property type="match status" value="1"/>
</dbReference>
<organism>
    <name type="scientific">Pediculus humanus subsp. corporis</name>
    <name type="common">Body louse</name>
    <dbReference type="NCBI Taxonomy" id="121224"/>
    <lineage>
        <taxon>Eukaryota</taxon>
        <taxon>Metazoa</taxon>
        <taxon>Ecdysozoa</taxon>
        <taxon>Arthropoda</taxon>
        <taxon>Hexapoda</taxon>
        <taxon>Insecta</taxon>
        <taxon>Pterygota</taxon>
        <taxon>Neoptera</taxon>
        <taxon>Paraneoptera</taxon>
        <taxon>Psocodea</taxon>
        <taxon>Troctomorpha</taxon>
        <taxon>Phthiraptera</taxon>
        <taxon>Anoplura</taxon>
        <taxon>Pediculidae</taxon>
        <taxon>Pediculus</taxon>
    </lineage>
</organism>
<keyword evidence="14" id="KW-1185">Reference proteome</keyword>
<keyword evidence="4" id="KW-0479">Metal-binding</keyword>
<evidence type="ECO:0000313" key="12">
    <source>
        <dbReference type="EMBL" id="EEB18405.1"/>
    </source>
</evidence>
<dbReference type="OMA" id="SAETHHM"/>
<dbReference type="GeneID" id="8233127"/>
<dbReference type="KEGG" id="phu:Phum_PHUM513380"/>
<dbReference type="PANTHER" id="PTHR11647">
    <property type="entry name" value="HYDRANTOINASE/DIHYDROPYRIMIDINASE FAMILY MEMBER"/>
    <property type="match status" value="1"/>
</dbReference>
<dbReference type="EnsemblMetazoa" id="PHUM513380-RA">
    <property type="protein sequence ID" value="PHUM513380-PA"/>
    <property type="gene ID" value="PHUM513380"/>
</dbReference>
<evidence type="ECO:0000256" key="9">
    <source>
        <dbReference type="PIRSR" id="PIRSR611778-50"/>
    </source>
</evidence>
<proteinExistence type="inferred from homology"/>
<dbReference type="CTD" id="8233127"/>
<evidence type="ECO:0000256" key="2">
    <source>
        <dbReference type="ARBA" id="ARBA00008829"/>
    </source>
</evidence>
<dbReference type="EMBL" id="DS235845">
    <property type="protein sequence ID" value="EEB18405.1"/>
    <property type="molecule type" value="Genomic_DNA"/>
</dbReference>
<evidence type="ECO:0000256" key="3">
    <source>
        <dbReference type="ARBA" id="ARBA00011881"/>
    </source>
</evidence>
<dbReference type="EMBL" id="AAZO01006247">
    <property type="status" value="NOT_ANNOTATED_CDS"/>
    <property type="molecule type" value="Genomic_DNA"/>
</dbReference>
<feature type="modified residue" description="N6-carboxylysine" evidence="9">
    <location>
        <position position="186"/>
    </location>
</feature>
<dbReference type="GO" id="GO:0046872">
    <property type="term" value="F:metal ion binding"/>
    <property type="evidence" value="ECO:0007669"/>
    <property type="project" value="UniProtKB-KW"/>
</dbReference>
<evidence type="ECO:0000313" key="14">
    <source>
        <dbReference type="Proteomes" id="UP000009046"/>
    </source>
</evidence>
<dbReference type="SUPFAM" id="SSF51556">
    <property type="entry name" value="Metallo-dependent hydrolases"/>
    <property type="match status" value="1"/>
</dbReference>
<keyword evidence="5 12" id="KW-0378">Hydrolase</keyword>
<evidence type="ECO:0000259" key="11">
    <source>
        <dbReference type="Pfam" id="PF01979"/>
    </source>
</evidence>
<dbReference type="NCBIfam" id="TIGR02033">
    <property type="entry name" value="D-hydantoinase"/>
    <property type="match status" value="1"/>
</dbReference>
<evidence type="ECO:0000256" key="6">
    <source>
        <dbReference type="ARBA" id="ARBA00022833"/>
    </source>
</evidence>
<sequence length="613" mass="67128">MALFKLKKLLVLKKKNALNGVQTIFVMPIHLQSSQNRLIIKNGKIVNADGVSDGDIYIEDGVIKELGRNLIIPGGTRAIDAKGKFVFPGGIDPHTHFESNFLGKKADDFYQGTKAAIAGGTTMVIDFFTNDKETTLIEAFHEARHIADDKVCCDYSFHGVIKDCNERTKKEMEVLMGEEFGINSFKFFMAYKDLMLNDCQLFELFETCRKIGALAMVHAENGNIILENTKRLLKSGVTAPIGHALSRPEDVEAEAVTRAAMIANQTGCPLYVVHVMSRSAAEAVALARSRGNVVFGETLAAAIGTNGTHYKSDDFKHAAGHVLSPPLRLDPDTQEAIVRFLVSNGLQLTGSDHCTYTSEQKATGKNDFSMIPNGVNGVEERISIVWEYGVKSGLIDLPRFVEITSTNAAKIFNLYPQKGVIAVGSDADIVIWDPNHVRKISKDTHHSGCDFNIFEGTEIHGAPEYVIVNGRVCVDEFELKAVQGFGKFVPTTPWCPFVYDVLNAKEKENGSFNVSDMKTSLPTQVEKPNVKPKLDIPATNGQVNNSKDPAYLSSLITPPPVNTPTTGRQMRQEGQRDLQGSTFSVSGEKDKVVFKSGIRVHNPPGGQSSGGFW</sequence>
<dbReference type="EC" id="3.5.2.2" evidence="8"/>
<evidence type="ECO:0000256" key="4">
    <source>
        <dbReference type="ARBA" id="ARBA00022723"/>
    </source>
</evidence>
<comment type="similarity">
    <text evidence="2">Belongs to the metallo-dependent hydrolases superfamily. Hydantoinase/dihydropyrimidinase family.</text>
</comment>
<dbReference type="PANTHER" id="PTHR11647:SF1">
    <property type="entry name" value="COLLAPSIN RESPONSE MEDIATOR PROTEIN"/>
    <property type="match status" value="1"/>
</dbReference>
<dbReference type="GO" id="GO:0004157">
    <property type="term" value="F:dihydropyrimidinase activity"/>
    <property type="evidence" value="ECO:0007669"/>
    <property type="project" value="UniProtKB-EC"/>
</dbReference>
<dbReference type="RefSeq" id="XP_002431143.1">
    <property type="nucleotide sequence ID" value="XM_002431098.1"/>
</dbReference>
<feature type="domain" description="Amidohydrolase-related" evidence="11">
    <location>
        <begin position="85"/>
        <end position="472"/>
    </location>
</feature>
<evidence type="ECO:0000256" key="10">
    <source>
        <dbReference type="SAM" id="MobiDB-lite"/>
    </source>
</evidence>
<dbReference type="Pfam" id="PF01979">
    <property type="entry name" value="Amidohydro_1"/>
    <property type="match status" value="1"/>
</dbReference>
<reference evidence="12" key="2">
    <citation type="submission" date="2007-04" db="EMBL/GenBank/DDBJ databases">
        <title>The genome of the human body louse.</title>
        <authorList>
            <consortium name="The Human Body Louse Genome Consortium"/>
            <person name="Kirkness E."/>
            <person name="Walenz B."/>
            <person name="Hass B."/>
            <person name="Bruggner R."/>
            <person name="Strausberg R."/>
        </authorList>
    </citation>
    <scope>NUCLEOTIDE SEQUENCE</scope>
    <source>
        <strain evidence="12">USDA</strain>
    </source>
</reference>